<protein>
    <submittedName>
        <fullName evidence="2">Exocyst subunit exo70 family protein</fullName>
    </submittedName>
</protein>
<feature type="transmembrane region" description="Helical" evidence="1">
    <location>
        <begin position="80"/>
        <end position="98"/>
    </location>
</feature>
<accession>A0AAD7PBT1</accession>
<organism evidence="2 3">
    <name type="scientific">Quillaja saponaria</name>
    <name type="common">Soap bark tree</name>
    <dbReference type="NCBI Taxonomy" id="32244"/>
    <lineage>
        <taxon>Eukaryota</taxon>
        <taxon>Viridiplantae</taxon>
        <taxon>Streptophyta</taxon>
        <taxon>Embryophyta</taxon>
        <taxon>Tracheophyta</taxon>
        <taxon>Spermatophyta</taxon>
        <taxon>Magnoliopsida</taxon>
        <taxon>eudicotyledons</taxon>
        <taxon>Gunneridae</taxon>
        <taxon>Pentapetalae</taxon>
        <taxon>rosids</taxon>
        <taxon>fabids</taxon>
        <taxon>Fabales</taxon>
        <taxon>Quillajaceae</taxon>
        <taxon>Quillaja</taxon>
    </lineage>
</organism>
<sequence length="294" mass="33088">MLLSMPTTISELLVLPLFWRIVGFVSSIVGFICYALSSSFKQLLGEWNPWKIVTYSLVSSVLSGMMLFAKNLGFSKNFMLKAHVGYLVLMLTSLYSFYEDKKSMEGKGENKYGSIFGLISSCSFELMSMSLSRLFDLGFDLGIFNFFLGCIMVSFMKMNFKLAVVGAVFCYLLINISSYSDSQLEVQTEFVTEADDDGQHVVIEIGTGNTGIESRVDDGSQQELHRVPSTGIEAGENRRRQARTEQQRGHPLALAWDRARAWARVLGWAMIRDYSLAHTHALDHGGYLLNKVYY</sequence>
<keyword evidence="1" id="KW-0812">Transmembrane</keyword>
<dbReference type="Proteomes" id="UP001163823">
    <property type="component" value="Chromosome 12"/>
</dbReference>
<dbReference type="AlphaFoldDB" id="A0AAD7PBT1"/>
<dbReference type="EMBL" id="JARAOO010000012">
    <property type="protein sequence ID" value="KAJ7949020.1"/>
    <property type="molecule type" value="Genomic_DNA"/>
</dbReference>
<keyword evidence="1" id="KW-1133">Transmembrane helix</keyword>
<reference evidence="2" key="1">
    <citation type="journal article" date="2023" name="Science">
        <title>Elucidation of the pathway for biosynthesis of saponin adjuvants from the soapbark tree.</title>
        <authorList>
            <person name="Reed J."/>
            <person name="Orme A."/>
            <person name="El-Demerdash A."/>
            <person name="Owen C."/>
            <person name="Martin L.B.B."/>
            <person name="Misra R.C."/>
            <person name="Kikuchi S."/>
            <person name="Rejzek M."/>
            <person name="Martin A.C."/>
            <person name="Harkess A."/>
            <person name="Leebens-Mack J."/>
            <person name="Louveau T."/>
            <person name="Stephenson M.J."/>
            <person name="Osbourn A."/>
        </authorList>
    </citation>
    <scope>NUCLEOTIDE SEQUENCE</scope>
    <source>
        <strain evidence="2">S10</strain>
    </source>
</reference>
<evidence type="ECO:0000313" key="3">
    <source>
        <dbReference type="Proteomes" id="UP001163823"/>
    </source>
</evidence>
<keyword evidence="1" id="KW-0472">Membrane</keyword>
<evidence type="ECO:0000256" key="1">
    <source>
        <dbReference type="SAM" id="Phobius"/>
    </source>
</evidence>
<evidence type="ECO:0000313" key="2">
    <source>
        <dbReference type="EMBL" id="KAJ7949020.1"/>
    </source>
</evidence>
<gene>
    <name evidence="2" type="ORF">O6P43_029414</name>
</gene>
<keyword evidence="3" id="KW-1185">Reference proteome</keyword>
<feature type="transmembrane region" description="Helical" evidence="1">
    <location>
        <begin position="12"/>
        <end position="37"/>
    </location>
</feature>
<feature type="transmembrane region" description="Helical" evidence="1">
    <location>
        <begin position="137"/>
        <end position="155"/>
    </location>
</feature>
<comment type="caution">
    <text evidence="2">The sequence shown here is derived from an EMBL/GenBank/DDBJ whole genome shotgun (WGS) entry which is preliminary data.</text>
</comment>
<name>A0AAD7PBT1_QUISA</name>
<feature type="transmembrane region" description="Helical" evidence="1">
    <location>
        <begin position="49"/>
        <end position="68"/>
    </location>
</feature>
<dbReference type="KEGG" id="qsa:O6P43_029414"/>
<proteinExistence type="predicted"/>